<evidence type="ECO:0000313" key="5">
    <source>
        <dbReference type="Proteomes" id="UP001225378"/>
    </source>
</evidence>
<dbReference type="EMBL" id="CP157743">
    <property type="protein sequence ID" value="XBS20498.1"/>
    <property type="molecule type" value="Genomic_DNA"/>
</dbReference>
<keyword evidence="5" id="KW-1185">Reference proteome</keyword>
<dbReference type="Proteomes" id="UP001225378">
    <property type="component" value="Chromosome"/>
</dbReference>
<keyword evidence="4" id="KW-0347">Helicase</keyword>
<dbReference type="GO" id="GO:0005829">
    <property type="term" value="C:cytosol"/>
    <property type="evidence" value="ECO:0007669"/>
    <property type="project" value="TreeGrafter"/>
</dbReference>
<dbReference type="GO" id="GO:0004386">
    <property type="term" value="F:helicase activity"/>
    <property type="evidence" value="ECO:0007669"/>
    <property type="project" value="UniProtKB-KW"/>
</dbReference>
<evidence type="ECO:0000259" key="2">
    <source>
        <dbReference type="PROSITE" id="PS51192"/>
    </source>
</evidence>
<keyword evidence="4" id="KW-0067">ATP-binding</keyword>
<dbReference type="PANTHER" id="PTHR47396">
    <property type="entry name" value="TYPE I RESTRICTION ENZYME ECOKI R PROTEIN"/>
    <property type="match status" value="1"/>
</dbReference>
<organism evidence="4 5">
    <name type="scientific">Methylomarinum roseum</name>
    <dbReference type="NCBI Taxonomy" id="3067653"/>
    <lineage>
        <taxon>Bacteria</taxon>
        <taxon>Pseudomonadati</taxon>
        <taxon>Pseudomonadota</taxon>
        <taxon>Gammaproteobacteria</taxon>
        <taxon>Methylococcales</taxon>
        <taxon>Methylococcaceae</taxon>
        <taxon>Methylomarinum</taxon>
    </lineage>
</organism>
<dbReference type="KEGG" id="mech:Q9L42_019465"/>
<dbReference type="CDD" id="cd17926">
    <property type="entry name" value="DEXHc_RE"/>
    <property type="match status" value="1"/>
</dbReference>
<dbReference type="SUPFAM" id="SSF52540">
    <property type="entry name" value="P-loop containing nucleoside triphosphate hydrolases"/>
    <property type="match status" value="2"/>
</dbReference>
<dbReference type="CDD" id="cd18785">
    <property type="entry name" value="SF2_C"/>
    <property type="match status" value="1"/>
</dbReference>
<accession>A0AAU7NU56</accession>
<dbReference type="Gene3D" id="3.40.50.300">
    <property type="entry name" value="P-loop containing nucleotide triphosphate hydrolases"/>
    <property type="match status" value="2"/>
</dbReference>
<dbReference type="AlphaFoldDB" id="A0AAU7NU56"/>
<dbReference type="GO" id="GO:0016787">
    <property type="term" value="F:hydrolase activity"/>
    <property type="evidence" value="ECO:0007669"/>
    <property type="project" value="InterPro"/>
</dbReference>
<dbReference type="InterPro" id="IPR001650">
    <property type="entry name" value="Helicase_C-like"/>
</dbReference>
<dbReference type="PROSITE" id="PS51194">
    <property type="entry name" value="HELICASE_CTER"/>
    <property type="match status" value="1"/>
</dbReference>
<dbReference type="SMART" id="SM00487">
    <property type="entry name" value="DEXDc"/>
    <property type="match status" value="1"/>
</dbReference>
<feature type="domain" description="Helicase ATP-binding" evidence="2">
    <location>
        <begin position="447"/>
        <end position="579"/>
    </location>
</feature>
<feature type="coiled-coil region" evidence="1">
    <location>
        <begin position="2"/>
        <end position="36"/>
    </location>
</feature>
<gene>
    <name evidence="4" type="ORF">Q9L42_019465</name>
</gene>
<dbReference type="InterPro" id="IPR027417">
    <property type="entry name" value="P-loop_NTPase"/>
</dbReference>
<dbReference type="Pfam" id="PF22548">
    <property type="entry name" value="AEP-TOTE"/>
    <property type="match status" value="1"/>
</dbReference>
<dbReference type="InterPro" id="IPR050742">
    <property type="entry name" value="Helicase_Restrict-Modif_Enz"/>
</dbReference>
<feature type="domain" description="Helicase C-terminal" evidence="3">
    <location>
        <begin position="638"/>
        <end position="802"/>
    </location>
</feature>
<dbReference type="Pfam" id="PF04851">
    <property type="entry name" value="ResIII"/>
    <property type="match status" value="1"/>
</dbReference>
<keyword evidence="4" id="KW-0378">Hydrolase</keyword>
<evidence type="ECO:0000313" key="4">
    <source>
        <dbReference type="EMBL" id="XBS20498.1"/>
    </source>
</evidence>
<dbReference type="RefSeq" id="WP_349431651.1">
    <property type="nucleotide sequence ID" value="NZ_CP157743.1"/>
</dbReference>
<keyword evidence="1" id="KW-0175">Coiled coil</keyword>
<name>A0AAU7NU56_9GAMM</name>
<reference evidence="4 5" key="1">
    <citation type="journal article" date="2024" name="Microbiology">
        <title>Methylomarinum rosea sp. nov., a novel halophilic methanotrophic bacterium from the hypersaline Lake Elton.</title>
        <authorList>
            <person name="Suleimanov R.Z."/>
            <person name="Oshkin I.Y."/>
            <person name="Danilova O.V."/>
            <person name="Suzina N.E."/>
            <person name="Dedysh S.N."/>
        </authorList>
    </citation>
    <scope>NUCLEOTIDE SEQUENCE [LARGE SCALE GENOMIC DNA]</scope>
    <source>
        <strain evidence="4 5">Ch1-1</strain>
    </source>
</reference>
<dbReference type="PANTHER" id="PTHR47396:SF1">
    <property type="entry name" value="ATP-DEPENDENT HELICASE IRC3-RELATED"/>
    <property type="match status" value="1"/>
</dbReference>
<dbReference type="InterPro" id="IPR014001">
    <property type="entry name" value="Helicase_ATP-bd"/>
</dbReference>
<dbReference type="GO" id="GO:0003677">
    <property type="term" value="F:DNA binding"/>
    <property type="evidence" value="ECO:0007669"/>
    <property type="project" value="InterPro"/>
</dbReference>
<evidence type="ECO:0000259" key="3">
    <source>
        <dbReference type="PROSITE" id="PS51194"/>
    </source>
</evidence>
<dbReference type="InterPro" id="IPR006935">
    <property type="entry name" value="Helicase/UvrB_N"/>
</dbReference>
<proteinExistence type="predicted"/>
<sequence length="802" mass="90757">MNNDLNQKIAALEKEIHALDAKRASLQRQLNDLKSLKSPSSSAPVTQLSSNSEKIRLFRELFKGREDVYPRRWENSKTGKSGYSPVCGNEWKKGICEKPRVKCGACQHKVFLPVTDQVIQSHLSGTDYHSNTGFVMGVYPMLPDERCWFVAVDFDKAQWQSDVQAFSRICQQKQVPHAIEISRSGQGAHIWVFFTQAIFAVEARKLAALLLTQAMAKHPEIGFDSYDRFFPNQDTLPKGGFGNLIALPLQKKARGQGNSVFVDEHFKPYEDQWAFLSTLKRLSPIETRQLIEQAESEGNLLGVRMPVAEDDGEPWVLPPSRKTKITIQSDQLPATLRVIQANQLFIEKQNLPANLQNKIIHLAAFQNPEFYKAQAMRLPTFDKPRIIACAENYSQHIAIPRGCLEELLSLCQELNIQVDLQDERFAGNKIEEIHFQGELLPEQQTVVDCLLQHDTGTLSATTAFGKTVIALNLLAQRQVNTLIVVHRRQLLDQWLERIAQFLAIDQKKVGRIGGGKRKPTGIIDVAVMQSLFRQQQVEDVVAHYGQVIFDECHHLSAVSFENVAKACKAKYVLGLSATLVRKDGHHPIVTMQCGPVRYKVDAKKQAVARPFEHRLVFRDTEFSLPATENVDSHLAIHQIYQALIQDEKRNQLIIDDVKKLLQEGRSPLVLTERKQHVSVLAEKIRIFAKHVVVLQGGATTKQRKIIQSTLDNIPEQEERVLIATGRYLGEGFDDARLDTLLLVLPVSWKGTLAQYVGRLHRLHHAKTEVLIYDYADDVPMLNRMRDKRLAGYKGLGYVLADN</sequence>
<protein>
    <submittedName>
        <fullName evidence="4">DEAD/DEAH box helicase family protein</fullName>
    </submittedName>
</protein>
<dbReference type="GO" id="GO:0005524">
    <property type="term" value="F:ATP binding"/>
    <property type="evidence" value="ECO:0007669"/>
    <property type="project" value="InterPro"/>
</dbReference>
<dbReference type="InterPro" id="IPR054347">
    <property type="entry name" value="TOTE_primase"/>
</dbReference>
<keyword evidence="4" id="KW-0547">Nucleotide-binding</keyword>
<dbReference type="PROSITE" id="PS51192">
    <property type="entry name" value="HELICASE_ATP_BIND_1"/>
    <property type="match status" value="1"/>
</dbReference>
<evidence type="ECO:0000256" key="1">
    <source>
        <dbReference type="SAM" id="Coils"/>
    </source>
</evidence>